<feature type="region of interest" description="Disordered" evidence="14">
    <location>
        <begin position="1"/>
        <end position="43"/>
    </location>
</feature>
<dbReference type="GO" id="GO:0005739">
    <property type="term" value="C:mitochondrion"/>
    <property type="evidence" value="ECO:0007669"/>
    <property type="project" value="UniProtKB-SubCell"/>
</dbReference>
<dbReference type="AlphaFoldDB" id="A0AAV9F2A7"/>
<dbReference type="InterPro" id="IPR025927">
    <property type="entry name" value="Znf_KANL2-like"/>
</dbReference>
<evidence type="ECO:0000256" key="11">
    <source>
        <dbReference type="ARBA" id="ARBA00033378"/>
    </source>
</evidence>
<feature type="domain" description="KANL2-like probable zinc-finger" evidence="15">
    <location>
        <begin position="143"/>
        <end position="206"/>
    </location>
</feature>
<evidence type="ECO:0000256" key="9">
    <source>
        <dbReference type="ARBA" id="ARBA00023242"/>
    </source>
</evidence>
<accession>A0AAV9F2A7</accession>
<keyword evidence="8" id="KW-0496">Mitochondrion</keyword>
<evidence type="ECO:0000256" key="14">
    <source>
        <dbReference type="SAM" id="MobiDB-lite"/>
    </source>
</evidence>
<reference evidence="16" key="1">
    <citation type="journal article" date="2023" name="Nat. Commun.">
        <title>Diploid and tetraploid genomes of Acorus and the evolution of monocots.</title>
        <authorList>
            <person name="Ma L."/>
            <person name="Liu K.W."/>
            <person name="Li Z."/>
            <person name="Hsiao Y.Y."/>
            <person name="Qi Y."/>
            <person name="Fu T."/>
            <person name="Tang G.D."/>
            <person name="Zhang D."/>
            <person name="Sun W.H."/>
            <person name="Liu D.K."/>
            <person name="Li Y."/>
            <person name="Chen G.Z."/>
            <person name="Liu X.D."/>
            <person name="Liao X.Y."/>
            <person name="Jiang Y.T."/>
            <person name="Yu X."/>
            <person name="Hao Y."/>
            <person name="Huang J."/>
            <person name="Zhao X.W."/>
            <person name="Ke S."/>
            <person name="Chen Y.Y."/>
            <person name="Wu W.L."/>
            <person name="Hsu J.L."/>
            <person name="Lin Y.F."/>
            <person name="Huang M.D."/>
            <person name="Li C.Y."/>
            <person name="Huang L."/>
            <person name="Wang Z.W."/>
            <person name="Zhao X."/>
            <person name="Zhong W.Y."/>
            <person name="Peng D.H."/>
            <person name="Ahmad S."/>
            <person name="Lan S."/>
            <person name="Zhang J.S."/>
            <person name="Tsai W.C."/>
            <person name="Van de Peer Y."/>
            <person name="Liu Z.J."/>
        </authorList>
    </citation>
    <scope>NUCLEOTIDE SEQUENCE</scope>
    <source>
        <strain evidence="16">CP</strain>
    </source>
</reference>
<dbReference type="Proteomes" id="UP001180020">
    <property type="component" value="Unassembled WGS sequence"/>
</dbReference>
<evidence type="ECO:0000256" key="10">
    <source>
        <dbReference type="ARBA" id="ARBA00032947"/>
    </source>
</evidence>
<keyword evidence="4" id="KW-1017">Isopeptide bond</keyword>
<evidence type="ECO:0000256" key="5">
    <source>
        <dbReference type="ARBA" id="ARBA00022553"/>
    </source>
</evidence>
<comment type="subunit">
    <text evidence="13">Component of the NSL complex at least composed of KAT8/MOF, KANSL1, KANSL2, KANSL3, MCRS1, PHF20, OGT1/OGT, WDR5 and HCFC1.</text>
</comment>
<evidence type="ECO:0000256" key="2">
    <source>
        <dbReference type="ARBA" id="ARBA00004173"/>
    </source>
</evidence>
<comment type="subcellular location">
    <subcellularLocation>
        <location evidence="2">Mitochondrion</location>
    </subcellularLocation>
    <subcellularLocation>
        <location evidence="1">Nucleus</location>
    </subcellularLocation>
</comment>
<keyword evidence="5" id="KW-0597">Phosphoprotein</keyword>
<dbReference type="GO" id="GO:0005634">
    <property type="term" value="C:nucleus"/>
    <property type="evidence" value="ECO:0007669"/>
    <property type="project" value="UniProtKB-SubCell"/>
</dbReference>
<keyword evidence="6" id="KW-0832">Ubl conjugation</keyword>
<dbReference type="EMBL" id="JAUJYO010000004">
    <property type="protein sequence ID" value="KAK1318503.1"/>
    <property type="molecule type" value="Genomic_DNA"/>
</dbReference>
<keyword evidence="17" id="KW-1185">Reference proteome</keyword>
<proteinExistence type="predicted"/>
<dbReference type="Pfam" id="PF13891">
    <property type="entry name" value="zf-C3HC3H_KANSL2"/>
    <property type="match status" value="1"/>
</dbReference>
<protein>
    <recommendedName>
        <fullName evidence="3">KAT8 regulatory NSL complex subunit 2</fullName>
    </recommendedName>
    <alternativeName>
        <fullName evidence="11">NSL complex protein NSL2</fullName>
    </alternativeName>
    <alternativeName>
        <fullName evidence="10">Non-specific lethal 2 homolog</fullName>
    </alternativeName>
</protein>
<keyword evidence="7" id="KW-0156">Chromatin regulator</keyword>
<comment type="function">
    <text evidence="12">Non-catalytic component of the NSL histone acetyltransferase complex, a multiprotein complex that mediates histone H4 acetylation at 'Lys-5'- and 'Lys-8' (H4K5ac and H4K8ac) at transcription start sites and promotes transcription initiation. Required for NSL complex stability and for transcription of intraciliary transport genes in both ciliated and non-ciliated cells by regulating histone H4 acetylation at 'Lys-5'- and 'Lys-12' (H4K5ac and H4K12ac). This is necessary for cilium assembly in ciliated cells and for organization of the microtubule cytoskeleton in non-ciliated cells. Required within the NSL complex to maintain nuclear architecture stability by promoting KAT8-mediated acetylation of lamin LMNA.</text>
</comment>
<evidence type="ECO:0000256" key="13">
    <source>
        <dbReference type="ARBA" id="ARBA00093543"/>
    </source>
</evidence>
<gene>
    <name evidence="16" type="ORF">QJS10_CPB04g01855</name>
</gene>
<dbReference type="InterPro" id="IPR026316">
    <property type="entry name" value="NSL2"/>
</dbReference>
<evidence type="ECO:0000256" key="1">
    <source>
        <dbReference type="ARBA" id="ARBA00004123"/>
    </source>
</evidence>
<evidence type="ECO:0000256" key="12">
    <source>
        <dbReference type="ARBA" id="ARBA00093359"/>
    </source>
</evidence>
<evidence type="ECO:0000256" key="3">
    <source>
        <dbReference type="ARBA" id="ARBA00015508"/>
    </source>
</evidence>
<comment type="caution">
    <text evidence="16">The sequence shown here is derived from an EMBL/GenBank/DDBJ whole genome shotgun (WGS) entry which is preliminary data.</text>
</comment>
<feature type="compositionally biased region" description="Polar residues" evidence="14">
    <location>
        <begin position="1"/>
        <end position="13"/>
    </location>
</feature>
<sequence length="302" mass="33796">MGSVNKTTPSNPQIDRENPLGNPNNGGLESDATRASVEVAEEDCPGGRHMSRYEVLRRRSRRVKQLSRYYMRQYWAMAEEVRVRHREYYWKYGKSPIPADEEEEVVMEGGEEGMLGLGFEGVNGGERMMVLGKRKAEEGLQRCLFNGCHVRAMPLTSHCKTHILSDSKQTLYKACTFVLKSMQNGSVTCGKPVLRSVVPTLCTFHFQKAQKQIAHALKKAGLNNVHSSNKSAPKLHVLIAEYVRLIQGLSYLGLEAVCEAHLQENKMECLLKAMAGEKYASGMSGEYICFGKEKIPHALARA</sequence>
<dbReference type="GO" id="GO:0006325">
    <property type="term" value="P:chromatin organization"/>
    <property type="evidence" value="ECO:0007669"/>
    <property type="project" value="UniProtKB-KW"/>
</dbReference>
<organism evidence="16 17">
    <name type="scientific">Acorus calamus</name>
    <name type="common">Sweet flag</name>
    <dbReference type="NCBI Taxonomy" id="4465"/>
    <lineage>
        <taxon>Eukaryota</taxon>
        <taxon>Viridiplantae</taxon>
        <taxon>Streptophyta</taxon>
        <taxon>Embryophyta</taxon>
        <taxon>Tracheophyta</taxon>
        <taxon>Spermatophyta</taxon>
        <taxon>Magnoliopsida</taxon>
        <taxon>Liliopsida</taxon>
        <taxon>Acoraceae</taxon>
        <taxon>Acorus</taxon>
    </lineage>
</organism>
<evidence type="ECO:0000256" key="4">
    <source>
        <dbReference type="ARBA" id="ARBA00022499"/>
    </source>
</evidence>
<dbReference type="PANTHER" id="PTHR13453:SF1">
    <property type="entry name" value="KAT8 REGULATORY NSL COMPLEX SUBUNIT 2"/>
    <property type="match status" value="1"/>
</dbReference>
<feature type="compositionally biased region" description="Low complexity" evidence="14">
    <location>
        <begin position="19"/>
        <end position="28"/>
    </location>
</feature>
<evidence type="ECO:0000259" key="15">
    <source>
        <dbReference type="Pfam" id="PF13891"/>
    </source>
</evidence>
<evidence type="ECO:0000256" key="6">
    <source>
        <dbReference type="ARBA" id="ARBA00022843"/>
    </source>
</evidence>
<reference evidence="16" key="2">
    <citation type="submission" date="2023-06" db="EMBL/GenBank/DDBJ databases">
        <authorList>
            <person name="Ma L."/>
            <person name="Liu K.-W."/>
            <person name="Li Z."/>
            <person name="Hsiao Y.-Y."/>
            <person name="Qi Y."/>
            <person name="Fu T."/>
            <person name="Tang G."/>
            <person name="Zhang D."/>
            <person name="Sun W.-H."/>
            <person name="Liu D.-K."/>
            <person name="Li Y."/>
            <person name="Chen G.-Z."/>
            <person name="Liu X.-D."/>
            <person name="Liao X.-Y."/>
            <person name="Jiang Y.-T."/>
            <person name="Yu X."/>
            <person name="Hao Y."/>
            <person name="Huang J."/>
            <person name="Zhao X.-W."/>
            <person name="Ke S."/>
            <person name="Chen Y.-Y."/>
            <person name="Wu W.-L."/>
            <person name="Hsu J.-L."/>
            <person name="Lin Y.-F."/>
            <person name="Huang M.-D."/>
            <person name="Li C.-Y."/>
            <person name="Huang L."/>
            <person name="Wang Z.-W."/>
            <person name="Zhao X."/>
            <person name="Zhong W.-Y."/>
            <person name="Peng D.-H."/>
            <person name="Ahmad S."/>
            <person name="Lan S."/>
            <person name="Zhang J.-S."/>
            <person name="Tsai W.-C."/>
            <person name="Van De Peer Y."/>
            <person name="Liu Z.-J."/>
        </authorList>
    </citation>
    <scope>NUCLEOTIDE SEQUENCE</scope>
    <source>
        <strain evidence="16">CP</strain>
        <tissue evidence="16">Leaves</tissue>
    </source>
</reference>
<evidence type="ECO:0000313" key="16">
    <source>
        <dbReference type="EMBL" id="KAK1318503.1"/>
    </source>
</evidence>
<evidence type="ECO:0000313" key="17">
    <source>
        <dbReference type="Proteomes" id="UP001180020"/>
    </source>
</evidence>
<keyword evidence="9" id="KW-0539">Nucleus</keyword>
<name>A0AAV9F2A7_ACOCL</name>
<dbReference type="GO" id="GO:0044545">
    <property type="term" value="C:NSL complex"/>
    <property type="evidence" value="ECO:0007669"/>
    <property type="project" value="TreeGrafter"/>
</dbReference>
<evidence type="ECO:0000256" key="7">
    <source>
        <dbReference type="ARBA" id="ARBA00022853"/>
    </source>
</evidence>
<evidence type="ECO:0000256" key="8">
    <source>
        <dbReference type="ARBA" id="ARBA00023128"/>
    </source>
</evidence>
<dbReference type="PANTHER" id="PTHR13453">
    <property type="entry name" value="KAT8 REGULATORY NSL COMPLEX SUBUNIT 2"/>
    <property type="match status" value="1"/>
</dbReference>